<dbReference type="CDD" id="cd22778">
    <property type="entry name" value="DPBB_CEPL-like"/>
    <property type="match status" value="1"/>
</dbReference>
<evidence type="ECO:0000256" key="1">
    <source>
        <dbReference type="ARBA" id="ARBA00004613"/>
    </source>
</evidence>
<keyword evidence="6" id="KW-1185">Reference proteome</keyword>
<dbReference type="OrthoDB" id="4898945at2759"/>
<keyword evidence="4" id="KW-0732">Signal</keyword>
<dbReference type="SUPFAM" id="SSF50685">
    <property type="entry name" value="Barwin-like endoglucanases"/>
    <property type="match status" value="1"/>
</dbReference>
<comment type="subcellular location">
    <subcellularLocation>
        <location evidence="1">Secreted</location>
    </subcellularLocation>
</comment>
<protein>
    <submittedName>
        <fullName evidence="5">Cerato-platanin-domain-containing protein</fullName>
    </submittedName>
</protein>
<dbReference type="InterPro" id="IPR010829">
    <property type="entry name" value="Cerato-platanin"/>
</dbReference>
<evidence type="ECO:0000256" key="3">
    <source>
        <dbReference type="ARBA" id="ARBA00022525"/>
    </source>
</evidence>
<organism evidence="5 6">
    <name type="scientific">Boletus reticuloceps</name>
    <dbReference type="NCBI Taxonomy" id="495285"/>
    <lineage>
        <taxon>Eukaryota</taxon>
        <taxon>Fungi</taxon>
        <taxon>Dikarya</taxon>
        <taxon>Basidiomycota</taxon>
        <taxon>Agaricomycotina</taxon>
        <taxon>Agaricomycetes</taxon>
        <taxon>Agaricomycetidae</taxon>
        <taxon>Boletales</taxon>
        <taxon>Boletineae</taxon>
        <taxon>Boletaceae</taxon>
        <taxon>Boletoideae</taxon>
        <taxon>Boletus</taxon>
    </lineage>
</organism>
<evidence type="ECO:0000256" key="2">
    <source>
        <dbReference type="ARBA" id="ARBA00010421"/>
    </source>
</evidence>
<evidence type="ECO:0000313" key="6">
    <source>
        <dbReference type="Proteomes" id="UP000683000"/>
    </source>
</evidence>
<accession>A0A8I3AAX1</accession>
<gene>
    <name evidence="5" type="ORF">JVT61DRAFT_2720</name>
</gene>
<evidence type="ECO:0000256" key="4">
    <source>
        <dbReference type="SAM" id="SignalP"/>
    </source>
</evidence>
<dbReference type="Pfam" id="PF07249">
    <property type="entry name" value="Cerato-platanin"/>
    <property type="match status" value="1"/>
</dbReference>
<name>A0A8I3AAX1_9AGAM</name>
<evidence type="ECO:0000313" key="5">
    <source>
        <dbReference type="EMBL" id="KAG6375860.1"/>
    </source>
</evidence>
<dbReference type="GO" id="GO:0005576">
    <property type="term" value="C:extracellular region"/>
    <property type="evidence" value="ECO:0007669"/>
    <property type="project" value="UniProtKB-SubCell"/>
</dbReference>
<dbReference type="Proteomes" id="UP000683000">
    <property type="component" value="Unassembled WGS sequence"/>
</dbReference>
<keyword evidence="3" id="KW-0964">Secreted</keyword>
<feature type="signal peptide" evidence="4">
    <location>
        <begin position="1"/>
        <end position="18"/>
    </location>
</feature>
<dbReference type="EMBL" id="JAGFBS010000013">
    <property type="protein sequence ID" value="KAG6375860.1"/>
    <property type="molecule type" value="Genomic_DNA"/>
</dbReference>
<feature type="chain" id="PRO_5034002194" evidence="4">
    <location>
        <begin position="19"/>
        <end position="159"/>
    </location>
</feature>
<proteinExistence type="inferred from homology"/>
<dbReference type="AlphaFoldDB" id="A0A8I3AAX1"/>
<dbReference type="Gene3D" id="2.40.40.10">
    <property type="entry name" value="RlpA-like domain"/>
    <property type="match status" value="1"/>
</dbReference>
<comment type="caution">
    <text evidence="5">The sequence shown here is derived from an EMBL/GenBank/DDBJ whole genome shotgun (WGS) entry which is preliminary data.</text>
</comment>
<sequence length="159" mass="16915">MKFFILAAVLGLATPAFFQSSSLTDRGRDTYPLWYDTFYDNPQTSLNTVACSTGGYGLIGRGYNTFGELPTYPAIGGLPMIDGWDSPNCGTCWLLTYTDANGNALSTPFTAINVGDQNPDGFTISQATMDYLTSGNAVALDGATISVAQLWESAVNCGM</sequence>
<dbReference type="InterPro" id="IPR036908">
    <property type="entry name" value="RlpA-like_sf"/>
</dbReference>
<reference evidence="5" key="1">
    <citation type="submission" date="2021-03" db="EMBL/GenBank/DDBJ databases">
        <title>Evolutionary innovations through gain and loss of genes in the ectomycorrhizal Boletales.</title>
        <authorList>
            <person name="Wu G."/>
            <person name="Miyauchi S."/>
            <person name="Morin E."/>
            <person name="Yang Z.-L."/>
            <person name="Xu J."/>
            <person name="Martin F.M."/>
        </authorList>
    </citation>
    <scope>NUCLEOTIDE SEQUENCE</scope>
    <source>
        <strain evidence="5">BR01</strain>
    </source>
</reference>
<comment type="similarity">
    <text evidence="2">Belongs to the cerato-platanin family.</text>
</comment>